<dbReference type="InterPro" id="IPR018392">
    <property type="entry name" value="LysM"/>
</dbReference>
<dbReference type="Proteomes" id="UP001497602">
    <property type="component" value="Unassembled WGS sequence"/>
</dbReference>
<accession>A0ABM9PIH4</accession>
<feature type="domain" description="LysM" evidence="2">
    <location>
        <begin position="70"/>
        <end position="114"/>
    </location>
</feature>
<evidence type="ECO:0000259" key="2">
    <source>
        <dbReference type="PROSITE" id="PS51782"/>
    </source>
</evidence>
<feature type="chain" id="PRO_5045783769" evidence="1">
    <location>
        <begin position="20"/>
        <end position="177"/>
    </location>
</feature>
<dbReference type="EMBL" id="CAXJRC010000006">
    <property type="protein sequence ID" value="CAL2105423.1"/>
    <property type="molecule type" value="Genomic_DNA"/>
</dbReference>
<name>A0ABM9PIH4_9FLAO</name>
<dbReference type="Pfam" id="PF01476">
    <property type="entry name" value="LysM"/>
    <property type="match status" value="2"/>
</dbReference>
<keyword evidence="4" id="KW-1185">Reference proteome</keyword>
<feature type="domain" description="LysM" evidence="2">
    <location>
        <begin position="133"/>
        <end position="176"/>
    </location>
</feature>
<dbReference type="PANTHER" id="PTHR33734">
    <property type="entry name" value="LYSM DOMAIN-CONTAINING GPI-ANCHORED PROTEIN 2"/>
    <property type="match status" value="1"/>
</dbReference>
<dbReference type="Gene3D" id="3.10.350.10">
    <property type="entry name" value="LysM domain"/>
    <property type="match status" value="2"/>
</dbReference>
<comment type="caution">
    <text evidence="3">The sequence shown here is derived from an EMBL/GenBank/DDBJ whole genome shotgun (WGS) entry which is preliminary data.</text>
</comment>
<dbReference type="SUPFAM" id="SSF54106">
    <property type="entry name" value="LysM domain"/>
    <property type="match status" value="2"/>
</dbReference>
<reference evidence="3 4" key="1">
    <citation type="submission" date="2024-05" db="EMBL/GenBank/DDBJ databases">
        <authorList>
            <person name="Duchaud E."/>
        </authorList>
    </citation>
    <scope>NUCLEOTIDE SEQUENCE [LARGE SCALE GENOMIC DNA]</scope>
    <source>
        <strain evidence="3">Ena-SAMPLE-TAB-13-05-2024-13:56:06:370-140305</strain>
    </source>
</reference>
<dbReference type="CDD" id="cd00118">
    <property type="entry name" value="LysM"/>
    <property type="match status" value="2"/>
</dbReference>
<dbReference type="RefSeq" id="WP_348737267.1">
    <property type="nucleotide sequence ID" value="NZ_CAXJRC010000006.1"/>
</dbReference>
<evidence type="ECO:0000313" key="4">
    <source>
        <dbReference type="Proteomes" id="UP001497602"/>
    </source>
</evidence>
<keyword evidence="1" id="KW-0732">Signal</keyword>
<evidence type="ECO:0000313" key="3">
    <source>
        <dbReference type="EMBL" id="CAL2105423.1"/>
    </source>
</evidence>
<feature type="signal peptide" evidence="1">
    <location>
        <begin position="1"/>
        <end position="19"/>
    </location>
</feature>
<dbReference type="PANTHER" id="PTHR33734:SF22">
    <property type="entry name" value="MEMBRANE-BOUND LYTIC MUREIN TRANSGLYCOSYLASE D"/>
    <property type="match status" value="1"/>
</dbReference>
<gene>
    <name evidence="3" type="ORF">T190115A13A_150054</name>
</gene>
<evidence type="ECO:0000256" key="1">
    <source>
        <dbReference type="SAM" id="SignalP"/>
    </source>
</evidence>
<protein>
    <submittedName>
        <fullName evidence="3">LysM repeat protein</fullName>
    </submittedName>
</protein>
<dbReference type="InterPro" id="IPR036779">
    <property type="entry name" value="LysM_dom_sf"/>
</dbReference>
<dbReference type="SMART" id="SM00257">
    <property type="entry name" value="LysM"/>
    <property type="match status" value="2"/>
</dbReference>
<sequence length="177" mass="20502">MRKVFTILFFLLINSFVYAQQDELPDGWDKITLDGEVAYMNLVTGEVAKVKPKNAAKKHVLKKKEFDPTIIHKVDKGETLSKIARKYNLNLAKLYRLNSLTDFDALEVGQEIVVGYRDDNDVMNEQFTKTDHKFHTVNKGDTLFNIAYRYKLTVKKLMTLNNLSKNIIFLGQKLRVK</sequence>
<proteinExistence type="predicted"/>
<organism evidence="3 4">
    <name type="scientific">Tenacibaculum vairaonense</name>
    <dbReference type="NCBI Taxonomy" id="3137860"/>
    <lineage>
        <taxon>Bacteria</taxon>
        <taxon>Pseudomonadati</taxon>
        <taxon>Bacteroidota</taxon>
        <taxon>Flavobacteriia</taxon>
        <taxon>Flavobacteriales</taxon>
        <taxon>Flavobacteriaceae</taxon>
        <taxon>Tenacibaculum</taxon>
    </lineage>
</organism>
<dbReference type="PROSITE" id="PS51782">
    <property type="entry name" value="LYSM"/>
    <property type="match status" value="2"/>
</dbReference>